<feature type="region of interest" description="Disordered" evidence="2">
    <location>
        <begin position="2319"/>
        <end position="2433"/>
    </location>
</feature>
<feature type="region of interest" description="Disordered" evidence="2">
    <location>
        <begin position="768"/>
        <end position="803"/>
    </location>
</feature>
<feature type="region of interest" description="Disordered" evidence="2">
    <location>
        <begin position="1415"/>
        <end position="1526"/>
    </location>
</feature>
<gene>
    <name evidence="3" type="ORF">CBOVIS_LOCUS13016</name>
</gene>
<feature type="region of interest" description="Disordered" evidence="2">
    <location>
        <begin position="2016"/>
        <end position="2079"/>
    </location>
</feature>
<evidence type="ECO:0000256" key="1">
    <source>
        <dbReference type="SAM" id="Coils"/>
    </source>
</evidence>
<organism evidence="3 4">
    <name type="scientific">Caenorhabditis bovis</name>
    <dbReference type="NCBI Taxonomy" id="2654633"/>
    <lineage>
        <taxon>Eukaryota</taxon>
        <taxon>Metazoa</taxon>
        <taxon>Ecdysozoa</taxon>
        <taxon>Nematoda</taxon>
        <taxon>Chromadorea</taxon>
        <taxon>Rhabditida</taxon>
        <taxon>Rhabditina</taxon>
        <taxon>Rhabditomorpha</taxon>
        <taxon>Rhabditoidea</taxon>
        <taxon>Rhabditidae</taxon>
        <taxon>Peloderinae</taxon>
        <taxon>Caenorhabditis</taxon>
    </lineage>
</organism>
<comment type="caution">
    <text evidence="3">The sequence shown here is derived from an EMBL/GenBank/DDBJ whole genome shotgun (WGS) entry which is preliminary data.</text>
</comment>
<feature type="region of interest" description="Disordered" evidence="2">
    <location>
        <begin position="965"/>
        <end position="996"/>
    </location>
</feature>
<feature type="region of interest" description="Disordered" evidence="2">
    <location>
        <begin position="1672"/>
        <end position="1707"/>
    </location>
</feature>
<sequence length="2950" mass="333902">MYNGNEGNHGAAQNNMAPNGFPGHWQQNMYPPENQMQQQQYHGMAGGNYAQTMEQRHAAMLQYRHNPQMLHTDSRHYQMRNNIGMADPSLAKDVVTAWGSGQCLFETGLSVWQQQFPAMGGFYQGYQNEYMRRRMNQMQQYGQIARNRQFPQQPHQLHNPYYANTKENGVQGFAPHFQQQAQPPHAYPHVAPAPYQTAQQLQQNFEYELRSAFYNRNQGTGLEYNRQINDGQRTMLDNTGNTAPKAQTTMYQPYYGNNNAQGYQMVQEQQMQQQVGYQVPTGFHQNETEIASNNTNNPQMFQQQSMPVFQEAHQPYSFAQQERINSEFGASHLQDASQQQNELEHGAIPVPSSQQQQFIESTTLSCSQAPTSSATTKRPLYEKKILDDKSDKKEYEMNVNLEIALEIIHDDLMGKMAQNMERLSKENGMPSVANYSQNWTKDGSKEMNNVAANKVIPPPDLSPQRFDDSLTRAPESVVPLENAGLSKHENSNIGINTVSNEANSWFYGNCEKKSTNEAGEANIGKDDQKYERSAVNVDEILQACEEHSESDFSNELKANDDVVMNVSKNECHEKDDGENQADEQQYYQNVSGNHDCAEPETILETAEHDSALRYEKEDEHNRNIQEIVEELKKAEKSWLEIQNNGKLLLDSSVKINDESVERAAINDDPQATQDNNDETSESIAFEKELSNDHESCESGTPKSQLKETANEEVHSSLEEGSKDEDHEEAEETEDAPEMNEKQGEVEQIAQNISENENVIEDIPIICDDSSNSVESENPDIEDQSVGEANIDTKEDRVEEQEKQWTINDSSEEFCAMVEEKPQECQEDRAAFHNHNEFAADQVNHNDDVPFNSTETEKSIEAFLSKNLESGIFIEPVQAQLQANRKRSMQDTSFDDALLEKSKSDAQITAEGRLEQTNEIQPSHKVLKLETNSDGPIICISNAPIPQAESPNQYIGVPHSDVIGSSDLNVGLESPSWENDSENDQLEKSSHDDQQEEQLAVEVVVEELCDNVEKAEESWLEIRNNGKLLLDSNDKINDESVERAAINDDPQTIQDNNDEPSESIAFEKELSINCESWEAGTPKLQSETSKEEVHLSEVKNYCFITRLIQEQKESTNEAGEENVGKDDQKDERSEVKVDEIMQAREGQNDGENQADEQHTQIVSALRYEKEEEHNRDVHEIVEELCDNVEKAEESWLEIQNTGKLLLDSSDKNNDESVEMAAINDDSQATQDNDDETSESIESKNELSNDHESCESGTPKSQLETSNEEIHSSLEEASKDEDHEKESTNKGREANVDQKDERSDVKVDETLQAREEHSESDCSNELKEDDDVVMNVSKNECHEKDDGENQADEQQYYQNVSGNHDCAEPETILETAEHDSALRYEKEEEHNRDVQEIVEELCDNVEKAENSRFEIPNNEKLFLDSSDKAILPNLSENESQEKDDTENQADEHIQNVSGHHDCAELDENDDMDKMKSERQSMDNHENCEKSEPTPKSQLEKTSKEEDNLEMEAKETEDAPEMNEKQGEVEQIAQNIFENENVIEDIFICYDSNNSVESSVKINDVSVEMAAINDDPQATQDNNDETSESIESKKKLSDDHESREAGTPKSQLKETANEKVHSSLEEASKDEDHEEAEETEDAPEMNEKQGEVEQIAQTIFENENVIEDIPIICDDSSNSVESENPDIEDQSVGEANIDTKEDRVEEQEKQWTINDSSEEFCAMVEEKPQECQEDRAAFHNHNEFAADQVNHNDDVPFNSTETEKSIEAFLSKNLESGIFIEPVQAQLQANRKRSMQDTSFDDALLEKSKSDAQITAEGRLEQTNEIQPSHKVLKLETNSDGPIICISNAPIPQAESPNQYIGVPHSDVIGSSDLNVGLESPSWENDSENDQLEKSSHDDQQEEQLAVEVVVEELCDNVEKAEESWLEIRNNGKLLLDSNDKINDESVERAAINDDPQTIQDNNDEPSESIAFEKELSINCESWEAGTPKLQSETSKEEVHLSEVKNYCFITRLIQEQKESTNEAGEENVGKDDQKDERSEVKVDEIMQAREGQNDGENQADEQHTQIVSALRYEKEEEHNRDVHEIVEELCDNVEKAEESWLEIQNTGKLLLDSSDKNNDESVEMAAINDDSQATQDNDDETSESIESKNELSNDHESCESGTPKSQLETSNEEIHSSLEEASKDEDHEKESTNKGREANVDQKDERSDVKVDETLQAREEHSESDCSNELKEDDDVVMNVSKNECHEKDDGENQADEQQYYQNVSGNHDCAEPETILETAEHDSALRYEKEEEHNRDVQEIVEELCDNVEKAENSRFEIPNNEKLFLDSSDKAILPNLSENESQEKDDTENQADEHIQNVSGHHDCAELDENDDMDKMKSERQSMDNHENCEKSEPTPKSQLEKTSKEEDNLEMEAKETEDAPEMNEKQGEVEQIAQNIFENENVIEDIFICYDSNNSVESSVKINDVSVEMAAINDDPQATQDNNDETSESIESKKKLSDDHESREAGTPKSQLKETANEKVHSSLEEASKDEDHEEAEETEDAPEMNEKQGEVEQIAQTIFENENVIEDIPIICYDSREKQWTIKDSSEKLCLEEDSRECQQFAGDQIPADTLSEHVVAENNMEAFLAKNSDNGQFMESMPEQLKRRKRLIEEDSMYEPQSKRVTQNPSTSSESRVISAQDESEKSLIDATSDLDEQHQGILKVETVSEMQNPLLLLKSPDVDFPRASPKSEKKNDEDLLSKYNVIQVDADIQILEEPGSSNSKTTGSVKQEDDVIIGSDEPNSQAANPSSSETLTRITPRTAAEKRRNDEILDRRIEPARIAHFGIQNSNPQECTVLVPMFPERHQNLQASTTMLVRNTIFPQRAYSSSPIADPEEYQRVLQMWAARSDSEPVNGAHGRVIVLNQYPNDQNDEEASPAPPANNSPSQSEADESSDLSAEALADIARCVF</sequence>
<feature type="compositionally biased region" description="Polar residues" evidence="2">
    <location>
        <begin position="2157"/>
        <end position="2167"/>
    </location>
</feature>
<feature type="compositionally biased region" description="Basic and acidic residues" evidence="2">
    <location>
        <begin position="704"/>
        <end position="724"/>
    </location>
</feature>
<keyword evidence="1" id="KW-0175">Coiled coil</keyword>
<feature type="compositionally biased region" description="Acidic residues" evidence="2">
    <location>
        <begin position="725"/>
        <end position="737"/>
    </location>
</feature>
<feature type="region of interest" description="Disordered" evidence="2">
    <location>
        <begin position="2109"/>
        <end position="2235"/>
    </location>
</feature>
<evidence type="ECO:0000313" key="4">
    <source>
        <dbReference type="Proteomes" id="UP000494206"/>
    </source>
</evidence>
<evidence type="ECO:0000313" key="3">
    <source>
        <dbReference type="EMBL" id="CAB3411640.1"/>
    </source>
</evidence>
<feature type="compositionally biased region" description="Basic and acidic residues" evidence="2">
    <location>
        <begin position="2491"/>
        <end position="2532"/>
    </location>
</feature>
<feature type="coiled-coil region" evidence="1">
    <location>
        <begin position="1382"/>
        <end position="1409"/>
    </location>
</feature>
<feature type="compositionally biased region" description="Basic and acidic residues" evidence="2">
    <location>
        <begin position="2069"/>
        <end position="2079"/>
    </location>
</feature>
<evidence type="ECO:0000256" key="2">
    <source>
        <dbReference type="SAM" id="MobiDB-lite"/>
    </source>
</evidence>
<feature type="compositionally biased region" description="Basic and acidic residues" evidence="2">
    <location>
        <begin position="2025"/>
        <end position="2045"/>
    </location>
</feature>
<feature type="compositionally biased region" description="Basic and acidic residues" evidence="2">
    <location>
        <begin position="790"/>
        <end position="802"/>
    </location>
</feature>
<feature type="compositionally biased region" description="Basic and acidic residues" evidence="2">
    <location>
        <begin position="1239"/>
        <end position="1252"/>
    </location>
</feature>
<feature type="compositionally biased region" description="Basic and acidic residues" evidence="2">
    <location>
        <begin position="1121"/>
        <end position="1141"/>
    </location>
</feature>
<feature type="compositionally biased region" description="Basic and acidic residues" evidence="2">
    <location>
        <begin position="2373"/>
        <end position="2429"/>
    </location>
</feature>
<keyword evidence="4" id="KW-1185">Reference proteome</keyword>
<feature type="region of interest" description="Disordered" evidence="2">
    <location>
        <begin position="2907"/>
        <end position="2938"/>
    </location>
</feature>
<feature type="compositionally biased region" description="Basic and acidic residues" evidence="2">
    <location>
        <begin position="1587"/>
        <end position="1628"/>
    </location>
</feature>
<feature type="region of interest" description="Disordered" evidence="2">
    <location>
        <begin position="1869"/>
        <end position="1900"/>
    </location>
</feature>
<feature type="region of interest" description="Disordered" evidence="2">
    <location>
        <begin position="1"/>
        <end position="25"/>
    </location>
</feature>
<feature type="compositionally biased region" description="Basic and acidic residues" evidence="2">
    <location>
        <begin position="2143"/>
        <end position="2156"/>
    </location>
</feature>
<feature type="region of interest" description="Disordered" evidence="2">
    <location>
        <begin position="1205"/>
        <end position="1331"/>
    </location>
</feature>
<feature type="compositionally biased region" description="Polar residues" evidence="2">
    <location>
        <begin position="2662"/>
        <end position="2677"/>
    </location>
</feature>
<name>A0A8S1FCC2_9PELO</name>
<feature type="region of interest" description="Disordered" evidence="2">
    <location>
        <begin position="1568"/>
        <end position="1650"/>
    </location>
</feature>
<feature type="coiled-coil region" evidence="1">
    <location>
        <begin position="614"/>
        <end position="644"/>
    </location>
</feature>
<feature type="region of interest" description="Disordered" evidence="2">
    <location>
        <begin position="2472"/>
        <end position="2557"/>
    </location>
</feature>
<feature type="compositionally biased region" description="Basic and acidic residues" evidence="2">
    <location>
        <begin position="1447"/>
        <end position="1461"/>
    </location>
</feature>
<proteinExistence type="predicted"/>
<feature type="compositionally biased region" description="Acidic residues" evidence="2">
    <location>
        <begin position="2533"/>
        <end position="2545"/>
    </location>
</feature>
<feature type="region of interest" description="Disordered" evidence="2">
    <location>
        <begin position="1112"/>
        <end position="1175"/>
    </location>
</feature>
<reference evidence="3 4" key="1">
    <citation type="submission" date="2020-04" db="EMBL/GenBank/DDBJ databases">
        <authorList>
            <person name="Laetsch R D."/>
            <person name="Stevens L."/>
            <person name="Kumar S."/>
            <person name="Blaxter L. M."/>
        </authorList>
    </citation>
    <scope>NUCLEOTIDE SEQUENCE [LARGE SCALE GENOMIC DNA]</scope>
</reference>
<feature type="compositionally biased region" description="Basic and acidic residues" evidence="2">
    <location>
        <begin position="1165"/>
        <end position="1175"/>
    </location>
</feature>
<feature type="compositionally biased region" description="Basic and acidic residues" evidence="2">
    <location>
        <begin position="1266"/>
        <end position="1324"/>
    </location>
</feature>
<feature type="compositionally biased region" description="Basic and acidic residues" evidence="2">
    <location>
        <begin position="2170"/>
        <end position="2228"/>
    </location>
</feature>
<feature type="coiled-coil region" evidence="1">
    <location>
        <begin position="2286"/>
        <end position="2313"/>
    </location>
</feature>
<accession>A0A8S1FCC2</accession>
<feature type="compositionally biased region" description="Acidic residues" evidence="2">
    <location>
        <begin position="1629"/>
        <end position="1641"/>
    </location>
</feature>
<feature type="region of interest" description="Disordered" evidence="2">
    <location>
        <begin position="2652"/>
        <end position="2685"/>
    </location>
</feature>
<feature type="region of interest" description="Disordered" evidence="2">
    <location>
        <begin position="689"/>
        <end position="744"/>
    </location>
</feature>
<dbReference type="EMBL" id="CADEPM010000015">
    <property type="protein sequence ID" value="CAB3411640.1"/>
    <property type="molecule type" value="Genomic_DNA"/>
</dbReference>
<dbReference type="Proteomes" id="UP000494206">
    <property type="component" value="Unassembled WGS sequence"/>
</dbReference>
<feature type="compositionally biased region" description="Polar residues" evidence="2">
    <location>
        <begin position="1253"/>
        <end position="1263"/>
    </location>
</feature>
<feature type="compositionally biased region" description="Basic and acidic residues" evidence="2">
    <location>
        <begin position="1694"/>
        <end position="1706"/>
    </location>
</feature>
<protein>
    <submittedName>
        <fullName evidence="3">Uncharacterized protein</fullName>
    </submittedName>
</protein>
<feature type="compositionally biased region" description="Basic and acidic residues" evidence="2">
    <location>
        <begin position="1469"/>
        <end position="1525"/>
    </location>
</feature>
<feature type="compositionally biased region" description="Basic and acidic residues" evidence="2">
    <location>
        <begin position="2351"/>
        <end position="2365"/>
    </location>
</feature>